<evidence type="ECO:0000256" key="7">
    <source>
        <dbReference type="ARBA" id="ARBA00023173"/>
    </source>
</evidence>
<keyword evidence="7" id="KW-0869">Chloride channel</keyword>
<dbReference type="GO" id="GO:0005254">
    <property type="term" value="F:chloride channel activity"/>
    <property type="evidence" value="ECO:0007669"/>
    <property type="project" value="UniProtKB-KW"/>
</dbReference>
<evidence type="ECO:0000313" key="14">
    <source>
        <dbReference type="Proteomes" id="UP000627292"/>
    </source>
</evidence>
<dbReference type="Gene3D" id="1.10.3080.10">
    <property type="entry name" value="Clc chloride channel"/>
    <property type="match status" value="1"/>
</dbReference>
<feature type="transmembrane region" description="Helical" evidence="11">
    <location>
        <begin position="279"/>
        <end position="297"/>
    </location>
</feature>
<dbReference type="Pfam" id="PF00571">
    <property type="entry name" value="CBS"/>
    <property type="match status" value="2"/>
</dbReference>
<feature type="transmembrane region" description="Helical" evidence="11">
    <location>
        <begin position="202"/>
        <end position="221"/>
    </location>
</feature>
<feature type="transmembrane region" description="Helical" evidence="11">
    <location>
        <begin position="420"/>
        <end position="437"/>
    </location>
</feature>
<dbReference type="InterPro" id="IPR001807">
    <property type="entry name" value="ClC"/>
</dbReference>
<evidence type="ECO:0000256" key="4">
    <source>
        <dbReference type="ARBA" id="ARBA00022989"/>
    </source>
</evidence>
<evidence type="ECO:0000256" key="2">
    <source>
        <dbReference type="ARBA" id="ARBA00022448"/>
    </source>
</evidence>
<organism evidence="13 14">
    <name type="scientific">Filimonas zeae</name>
    <dbReference type="NCBI Taxonomy" id="1737353"/>
    <lineage>
        <taxon>Bacteria</taxon>
        <taxon>Pseudomonadati</taxon>
        <taxon>Bacteroidota</taxon>
        <taxon>Chitinophagia</taxon>
        <taxon>Chitinophagales</taxon>
        <taxon>Chitinophagaceae</taxon>
        <taxon>Filimonas</taxon>
    </lineage>
</organism>
<dbReference type="PANTHER" id="PTHR43427:SF6">
    <property type="entry name" value="CHLORIDE CHANNEL PROTEIN CLC-E"/>
    <property type="match status" value="1"/>
</dbReference>
<feature type="transmembrane region" description="Helical" evidence="11">
    <location>
        <begin position="329"/>
        <end position="353"/>
    </location>
</feature>
<dbReference type="Proteomes" id="UP000627292">
    <property type="component" value="Unassembled WGS sequence"/>
</dbReference>
<keyword evidence="4 11" id="KW-1133">Transmembrane helix</keyword>
<evidence type="ECO:0000256" key="9">
    <source>
        <dbReference type="ARBA" id="ARBA00023303"/>
    </source>
</evidence>
<dbReference type="InterPro" id="IPR014743">
    <property type="entry name" value="Cl-channel_core"/>
</dbReference>
<dbReference type="PANTHER" id="PTHR43427">
    <property type="entry name" value="CHLORIDE CHANNEL PROTEIN CLC-E"/>
    <property type="match status" value="1"/>
</dbReference>
<gene>
    <name evidence="13" type="ORF">GCM10011379_14660</name>
</gene>
<dbReference type="Pfam" id="PF00654">
    <property type="entry name" value="Voltage_CLC"/>
    <property type="match status" value="1"/>
</dbReference>
<feature type="domain" description="CBS" evidence="12">
    <location>
        <begin position="475"/>
        <end position="534"/>
    </location>
</feature>
<evidence type="ECO:0000256" key="6">
    <source>
        <dbReference type="ARBA" id="ARBA00023136"/>
    </source>
</evidence>
<dbReference type="SUPFAM" id="SSF81340">
    <property type="entry name" value="Clc chloride channel"/>
    <property type="match status" value="1"/>
</dbReference>
<keyword evidence="6 11" id="KW-0472">Membrane</keyword>
<evidence type="ECO:0000256" key="11">
    <source>
        <dbReference type="SAM" id="Phobius"/>
    </source>
</evidence>
<evidence type="ECO:0000313" key="13">
    <source>
        <dbReference type="EMBL" id="GGH63588.1"/>
    </source>
</evidence>
<dbReference type="InterPro" id="IPR046342">
    <property type="entry name" value="CBS_dom_sf"/>
</dbReference>
<reference evidence="13" key="2">
    <citation type="submission" date="2020-09" db="EMBL/GenBank/DDBJ databases">
        <authorList>
            <person name="Sun Q."/>
            <person name="Zhou Y."/>
        </authorList>
    </citation>
    <scope>NUCLEOTIDE SEQUENCE</scope>
    <source>
        <strain evidence="13">CGMCC 1.15290</strain>
    </source>
</reference>
<accession>A0A917MTX4</accession>
<feature type="transmembrane region" description="Helical" evidence="11">
    <location>
        <begin position="359"/>
        <end position="378"/>
    </location>
</feature>
<comment type="caution">
    <text evidence="13">The sequence shown here is derived from an EMBL/GenBank/DDBJ whole genome shotgun (WGS) entry which is preliminary data.</text>
</comment>
<feature type="domain" description="CBS" evidence="12">
    <location>
        <begin position="540"/>
        <end position="596"/>
    </location>
</feature>
<evidence type="ECO:0000256" key="5">
    <source>
        <dbReference type="ARBA" id="ARBA00023065"/>
    </source>
</evidence>
<proteinExistence type="predicted"/>
<keyword evidence="8" id="KW-0868">Chloride</keyword>
<dbReference type="CDD" id="cd00400">
    <property type="entry name" value="Voltage_gated_ClC"/>
    <property type="match status" value="1"/>
</dbReference>
<keyword evidence="2" id="KW-0813">Transport</keyword>
<dbReference type="GO" id="GO:0034707">
    <property type="term" value="C:chloride channel complex"/>
    <property type="evidence" value="ECO:0007669"/>
    <property type="project" value="UniProtKB-KW"/>
</dbReference>
<feature type="transmembrane region" description="Helical" evidence="11">
    <location>
        <begin position="165"/>
        <end position="190"/>
    </location>
</feature>
<name>A0A917MTX4_9BACT</name>
<reference evidence="13" key="1">
    <citation type="journal article" date="2014" name="Int. J. Syst. Evol. Microbiol.">
        <title>Complete genome sequence of Corynebacterium casei LMG S-19264T (=DSM 44701T), isolated from a smear-ripened cheese.</title>
        <authorList>
            <consortium name="US DOE Joint Genome Institute (JGI-PGF)"/>
            <person name="Walter F."/>
            <person name="Albersmeier A."/>
            <person name="Kalinowski J."/>
            <person name="Ruckert C."/>
        </authorList>
    </citation>
    <scope>NUCLEOTIDE SEQUENCE</scope>
    <source>
        <strain evidence="13">CGMCC 1.15290</strain>
    </source>
</reference>
<dbReference type="PROSITE" id="PS51371">
    <property type="entry name" value="CBS"/>
    <property type="match status" value="2"/>
</dbReference>
<dbReference type="PRINTS" id="PR00762">
    <property type="entry name" value="CLCHANNEL"/>
</dbReference>
<evidence type="ECO:0000256" key="10">
    <source>
        <dbReference type="PROSITE-ProRule" id="PRU00703"/>
    </source>
</evidence>
<keyword evidence="9" id="KW-0407">Ion channel</keyword>
<keyword evidence="10" id="KW-0129">CBS domain</keyword>
<evidence type="ECO:0000256" key="1">
    <source>
        <dbReference type="ARBA" id="ARBA00004141"/>
    </source>
</evidence>
<feature type="transmembrane region" description="Helical" evidence="11">
    <location>
        <begin position="72"/>
        <end position="92"/>
    </location>
</feature>
<dbReference type="InterPro" id="IPR050368">
    <property type="entry name" value="ClC-type_chloride_channel"/>
</dbReference>
<evidence type="ECO:0000256" key="8">
    <source>
        <dbReference type="ARBA" id="ARBA00023214"/>
    </source>
</evidence>
<feature type="transmembrane region" description="Helical" evidence="11">
    <location>
        <begin position="33"/>
        <end position="52"/>
    </location>
</feature>
<dbReference type="RefSeq" id="WP_188951378.1">
    <property type="nucleotide sequence ID" value="NZ_BMIB01000002.1"/>
</dbReference>
<protein>
    <submittedName>
        <fullName evidence="13">Transporter</fullName>
    </submittedName>
</protein>
<keyword evidence="3 11" id="KW-0812">Transmembrane</keyword>
<dbReference type="AlphaFoldDB" id="A0A917MTX4"/>
<evidence type="ECO:0000256" key="3">
    <source>
        <dbReference type="ARBA" id="ARBA00022692"/>
    </source>
</evidence>
<dbReference type="EMBL" id="BMIB01000002">
    <property type="protein sequence ID" value="GGH63588.1"/>
    <property type="molecule type" value="Genomic_DNA"/>
</dbReference>
<keyword evidence="5" id="KW-0406">Ion transport</keyword>
<evidence type="ECO:0000259" key="12">
    <source>
        <dbReference type="PROSITE" id="PS51371"/>
    </source>
</evidence>
<keyword evidence="14" id="KW-1185">Reference proteome</keyword>
<dbReference type="Gene3D" id="3.10.580.10">
    <property type="entry name" value="CBS-domain"/>
    <property type="match status" value="1"/>
</dbReference>
<sequence length="603" mass="66420">MKNNAVDQTKRQAIKWYQVMIDFLHAKMSRVQYIIFSAVVVGVVSGLMAVLLKTAVHEVHSWVESFNDRRLFFLLLPAAGLLLTTFVIHRFFKGHIEKGIAMVLKSIARRSAYIPTRNNYIHFITSALTVGFGGSAGLEAPIVATGSSLGSTMARLGKLSYAERMLMICCGAAAGIAAVYNAPIAGVIFSIEVLLVDTMVSYFVPLIIAAVIGVLCSKVLVGDAHLFNFVLKQNFNYYNVPFYVLLGIGAGFLCLYYARAFGKVDKSIHHWKMGPYSKALVGGGLLALCFLVFAPLYGEGYASITRLADGTPAEILPAVSWADKIPYDLLLLGFTGMVLLMKPVAAAITIGSGGNGGNFAPSLFVGAFWGFFFSRLMNVTGWVELPEGNFTLVGMAGVLSGVMYCPLTAIFLIAEITNGYGLFIPLMIVSSIAYFIVKQFEPYYMETKALALGGQIFTHKKEHNILSSIHVSDLMKTGEKVLQLNDRFEQLLALIRNADANNFAVVNDKKELKGVIDLNDVRSLLAEPEQHLQTPVQQYMRQPETIIEEGQPMVVVMEQFDKSQAAYLPVVNENNIFIGFVYKSALFQQYRAQLAVQRDIYEE</sequence>
<comment type="subcellular location">
    <subcellularLocation>
        <location evidence="1">Membrane</location>
        <topology evidence="1">Multi-pass membrane protein</topology>
    </subcellularLocation>
</comment>
<feature type="transmembrane region" description="Helical" evidence="11">
    <location>
        <begin position="390"/>
        <end position="414"/>
    </location>
</feature>
<dbReference type="SUPFAM" id="SSF54631">
    <property type="entry name" value="CBS-domain pair"/>
    <property type="match status" value="1"/>
</dbReference>
<feature type="transmembrane region" description="Helical" evidence="11">
    <location>
        <begin position="242"/>
        <end position="259"/>
    </location>
</feature>
<dbReference type="InterPro" id="IPR000644">
    <property type="entry name" value="CBS_dom"/>
</dbReference>